<dbReference type="InterPro" id="IPR023765">
    <property type="entry name" value="SBP_5_CS"/>
</dbReference>
<name>A0ABN7K687_9BACT</name>
<reference evidence="5 6" key="1">
    <citation type="submission" date="2020-11" db="EMBL/GenBank/DDBJ databases">
        <authorList>
            <person name="Peeters C."/>
        </authorList>
    </citation>
    <scope>NUCLEOTIDE SEQUENCE [LARGE SCALE GENOMIC DNA]</scope>
    <source>
        <strain evidence="5 6">LMG 8286</strain>
    </source>
</reference>
<gene>
    <name evidence="5" type="primary">nikA</name>
    <name evidence="5" type="ORF">LMG8286_00618</name>
</gene>
<sequence>MKKIFLCVAFLLSTLFSEQTLNFAMSKNVGELNPHLYSPNQMFAQDMVYESLVIYGDDSKIYPHLALSWEILDNGKVYKFKLREDVSFSNGEKFNAAAVKANFDAILDNRKRHAWLELANIITDIKVVGEYEVELLIKNAYEPTLKELSLIRPFRFIAPSAMMDGKTKDGIKAPIGTGVWKLVKSEQGISDEFVKNDLYWGEKPHFHKLLGKVIPEPATKIIALKTGEISLIYGDEQVPLDTFNSLKNEFGTISSEPLFTLAVALNSNKFPTDSKVVRTALNMAIDKDLIMKKIFFDIQKKADFLFNKSFENTDINAHPYAFDLKKANEILENDGWVLGKDKIRYKDGKALKIELIYIGTNGVQKSMAEIMQSYFKKIGAVLDIKADESSIFYKKQRTGDFGAIFNSTWGAPYDPVGFLASMRLPSHADYQTQLGLKDKALIDEKIGQILSSLDPKTKRELTHEVLNKLHEEAIYIPITYETNKVIFSKNLSGVTTSILKNHVPFDKMKFINSSEK</sequence>
<evidence type="ECO:0000256" key="1">
    <source>
        <dbReference type="ARBA" id="ARBA00005695"/>
    </source>
</evidence>
<dbReference type="PANTHER" id="PTHR30290">
    <property type="entry name" value="PERIPLASMIC BINDING COMPONENT OF ABC TRANSPORTER"/>
    <property type="match status" value="1"/>
</dbReference>
<keyword evidence="6" id="KW-1185">Reference proteome</keyword>
<evidence type="ECO:0000259" key="4">
    <source>
        <dbReference type="Pfam" id="PF00496"/>
    </source>
</evidence>
<dbReference type="SUPFAM" id="SSF53850">
    <property type="entry name" value="Periplasmic binding protein-like II"/>
    <property type="match status" value="1"/>
</dbReference>
<comment type="similarity">
    <text evidence="1">Belongs to the bacterial solute-binding protein 5 family.</text>
</comment>
<organism evidence="5 6">
    <name type="scientific">Campylobacter suis</name>
    <dbReference type="NCBI Taxonomy" id="2790657"/>
    <lineage>
        <taxon>Bacteria</taxon>
        <taxon>Pseudomonadati</taxon>
        <taxon>Campylobacterota</taxon>
        <taxon>Epsilonproteobacteria</taxon>
        <taxon>Campylobacterales</taxon>
        <taxon>Campylobacteraceae</taxon>
        <taxon>Campylobacter</taxon>
    </lineage>
</organism>
<evidence type="ECO:0000313" key="5">
    <source>
        <dbReference type="EMBL" id="CAD7286943.1"/>
    </source>
</evidence>
<feature type="domain" description="Solute-binding protein family 5" evidence="4">
    <location>
        <begin position="60"/>
        <end position="427"/>
    </location>
</feature>
<feature type="signal peptide" evidence="3">
    <location>
        <begin position="1"/>
        <end position="18"/>
    </location>
</feature>
<dbReference type="NCBIfam" id="TIGR02294">
    <property type="entry name" value="nickel_nikA"/>
    <property type="match status" value="1"/>
</dbReference>
<dbReference type="PANTHER" id="PTHR30290:SF37">
    <property type="entry name" value="NICKEL-BINDING PERIPLASMIC PROTEIN"/>
    <property type="match status" value="1"/>
</dbReference>
<dbReference type="RefSeq" id="WP_230056394.1">
    <property type="nucleotide sequence ID" value="NZ_CAJHOE010000001.1"/>
</dbReference>
<dbReference type="InterPro" id="IPR030678">
    <property type="entry name" value="Peptide/Ni-bd"/>
</dbReference>
<dbReference type="Proteomes" id="UP000789359">
    <property type="component" value="Unassembled WGS sequence"/>
</dbReference>
<dbReference type="Gene3D" id="3.10.105.10">
    <property type="entry name" value="Dipeptide-binding Protein, Domain 3"/>
    <property type="match status" value="1"/>
</dbReference>
<feature type="chain" id="PRO_5047355922" evidence="3">
    <location>
        <begin position="19"/>
        <end position="516"/>
    </location>
</feature>
<evidence type="ECO:0000256" key="3">
    <source>
        <dbReference type="SAM" id="SignalP"/>
    </source>
</evidence>
<dbReference type="PROSITE" id="PS01040">
    <property type="entry name" value="SBP_BACTERIAL_5"/>
    <property type="match status" value="1"/>
</dbReference>
<dbReference type="PIRSF" id="PIRSF002741">
    <property type="entry name" value="MppA"/>
    <property type="match status" value="1"/>
</dbReference>
<protein>
    <submittedName>
        <fullName evidence="5">Nickel-binding periplasmic protein</fullName>
    </submittedName>
</protein>
<dbReference type="EMBL" id="CAJHOE010000001">
    <property type="protein sequence ID" value="CAD7286943.1"/>
    <property type="molecule type" value="Genomic_DNA"/>
</dbReference>
<evidence type="ECO:0000313" key="6">
    <source>
        <dbReference type="Proteomes" id="UP000789359"/>
    </source>
</evidence>
<dbReference type="InterPro" id="IPR000914">
    <property type="entry name" value="SBP_5_dom"/>
</dbReference>
<accession>A0ABN7K687</accession>
<dbReference type="InterPro" id="IPR011980">
    <property type="entry name" value="CntA-like"/>
</dbReference>
<keyword evidence="2 3" id="KW-0732">Signal</keyword>
<comment type="caution">
    <text evidence="5">The sequence shown here is derived from an EMBL/GenBank/DDBJ whole genome shotgun (WGS) entry which is preliminary data.</text>
</comment>
<evidence type="ECO:0000256" key="2">
    <source>
        <dbReference type="ARBA" id="ARBA00022729"/>
    </source>
</evidence>
<dbReference type="CDD" id="cd08489">
    <property type="entry name" value="PBP2_NikA"/>
    <property type="match status" value="1"/>
</dbReference>
<dbReference type="Gene3D" id="3.40.190.10">
    <property type="entry name" value="Periplasmic binding protein-like II"/>
    <property type="match status" value="1"/>
</dbReference>
<dbReference type="InterPro" id="IPR039424">
    <property type="entry name" value="SBP_5"/>
</dbReference>
<proteinExistence type="inferred from homology"/>
<dbReference type="Pfam" id="PF00496">
    <property type="entry name" value="SBP_bac_5"/>
    <property type="match status" value="1"/>
</dbReference>